<evidence type="ECO:0000259" key="8">
    <source>
        <dbReference type="PROSITE" id="PS50928"/>
    </source>
</evidence>
<feature type="transmembrane region" description="Helical" evidence="7">
    <location>
        <begin position="110"/>
        <end position="132"/>
    </location>
</feature>
<organism evidence="9 10">
    <name type="scientific">Leucobacter aridicollis</name>
    <dbReference type="NCBI Taxonomy" id="283878"/>
    <lineage>
        <taxon>Bacteria</taxon>
        <taxon>Bacillati</taxon>
        <taxon>Actinomycetota</taxon>
        <taxon>Actinomycetes</taxon>
        <taxon>Micrococcales</taxon>
        <taxon>Microbacteriaceae</taxon>
        <taxon>Leucobacter</taxon>
    </lineage>
</organism>
<proteinExistence type="inferred from homology"/>
<dbReference type="GO" id="GO:0055085">
    <property type="term" value="P:transmembrane transport"/>
    <property type="evidence" value="ECO:0007669"/>
    <property type="project" value="InterPro"/>
</dbReference>
<evidence type="ECO:0000313" key="10">
    <source>
        <dbReference type="Proteomes" id="UP000586095"/>
    </source>
</evidence>
<reference evidence="9 10" key="1">
    <citation type="submission" date="2020-07" db="EMBL/GenBank/DDBJ databases">
        <title>Sequencing the genomes of 1000 actinobacteria strains.</title>
        <authorList>
            <person name="Klenk H.-P."/>
        </authorList>
    </citation>
    <scope>NUCLEOTIDE SEQUENCE [LARGE SCALE GENOMIC DNA]</scope>
    <source>
        <strain evidence="9 10">DSM 17380</strain>
    </source>
</reference>
<keyword evidence="3" id="KW-1003">Cell membrane</keyword>
<evidence type="ECO:0000313" key="9">
    <source>
        <dbReference type="EMBL" id="NYD25443.1"/>
    </source>
</evidence>
<dbReference type="InterPro" id="IPR000515">
    <property type="entry name" value="MetI-like"/>
</dbReference>
<dbReference type="Pfam" id="PF00528">
    <property type="entry name" value="BPD_transp_1"/>
    <property type="match status" value="1"/>
</dbReference>
<dbReference type="Gene3D" id="1.10.3720.10">
    <property type="entry name" value="MetI-like"/>
    <property type="match status" value="1"/>
</dbReference>
<feature type="transmembrane region" description="Helical" evidence="7">
    <location>
        <begin position="80"/>
        <end position="103"/>
    </location>
</feature>
<dbReference type="PROSITE" id="PS50928">
    <property type="entry name" value="ABC_TM1"/>
    <property type="match status" value="1"/>
</dbReference>
<evidence type="ECO:0000256" key="7">
    <source>
        <dbReference type="RuleBase" id="RU363032"/>
    </source>
</evidence>
<evidence type="ECO:0000256" key="4">
    <source>
        <dbReference type="ARBA" id="ARBA00022692"/>
    </source>
</evidence>
<feature type="transmembrane region" description="Helical" evidence="7">
    <location>
        <begin position="138"/>
        <end position="162"/>
    </location>
</feature>
<sequence>MTATQAIGIGRQPTVRLGQLPKLKAAVPALVVGLIVLVGWELIVRGANVPTYILPAPSGIVARFFSDFGALVSAARVTTVGVFGGILLGAGLAIVASLVVSLFERFAKTALVLVAILSCAPVVALAPIFNAWFGSTNIFSKIAVAAIMVFFPVMVNTTRGLLAVNPLHRELLDSLGASRRQLLLYVRIPGALPSLIDGLKVGATLSVIGIIVAEYFGGTANALGVMIANSAALSQFTLTWAAVFAASILGLVAYGVVLLVGRVLVPWQQTVL</sequence>
<dbReference type="AlphaFoldDB" id="A0A852QT98"/>
<gene>
    <name evidence="9" type="ORF">BJ960_000246</name>
</gene>
<dbReference type="RefSeq" id="WP_185985929.1">
    <property type="nucleotide sequence ID" value="NZ_BAAALZ010000003.1"/>
</dbReference>
<dbReference type="EMBL" id="JACCBD010000001">
    <property type="protein sequence ID" value="NYD25443.1"/>
    <property type="molecule type" value="Genomic_DNA"/>
</dbReference>
<evidence type="ECO:0000256" key="5">
    <source>
        <dbReference type="ARBA" id="ARBA00022989"/>
    </source>
</evidence>
<dbReference type="InterPro" id="IPR035906">
    <property type="entry name" value="MetI-like_sf"/>
</dbReference>
<evidence type="ECO:0000256" key="3">
    <source>
        <dbReference type="ARBA" id="ARBA00022475"/>
    </source>
</evidence>
<name>A0A852QT98_9MICO</name>
<keyword evidence="5 7" id="KW-1133">Transmembrane helix</keyword>
<comment type="similarity">
    <text evidence="7">Belongs to the binding-protein-dependent transport system permease family.</text>
</comment>
<keyword evidence="4 7" id="KW-0812">Transmembrane</keyword>
<feature type="transmembrane region" description="Helical" evidence="7">
    <location>
        <begin position="240"/>
        <end position="265"/>
    </location>
</feature>
<dbReference type="PANTHER" id="PTHR30151">
    <property type="entry name" value="ALKANE SULFONATE ABC TRANSPORTER-RELATED, MEMBRANE SUBUNIT"/>
    <property type="match status" value="1"/>
</dbReference>
<evidence type="ECO:0000256" key="6">
    <source>
        <dbReference type="ARBA" id="ARBA00023136"/>
    </source>
</evidence>
<keyword evidence="10" id="KW-1185">Reference proteome</keyword>
<comment type="subcellular location">
    <subcellularLocation>
        <location evidence="1 7">Cell membrane</location>
        <topology evidence="1 7">Multi-pass membrane protein</topology>
    </subcellularLocation>
</comment>
<feature type="domain" description="ABC transmembrane type-1" evidence="8">
    <location>
        <begin position="71"/>
        <end position="261"/>
    </location>
</feature>
<feature type="transmembrane region" description="Helical" evidence="7">
    <location>
        <begin position="25"/>
        <end position="44"/>
    </location>
</feature>
<evidence type="ECO:0000256" key="1">
    <source>
        <dbReference type="ARBA" id="ARBA00004651"/>
    </source>
</evidence>
<dbReference type="CDD" id="cd06261">
    <property type="entry name" value="TM_PBP2"/>
    <property type="match status" value="1"/>
</dbReference>
<dbReference type="PANTHER" id="PTHR30151:SF41">
    <property type="entry name" value="ABC TRANSPORTER PERMEASE PROTEIN"/>
    <property type="match status" value="1"/>
</dbReference>
<protein>
    <submittedName>
        <fullName evidence="9">NitT/TauT family transport system permease protein</fullName>
    </submittedName>
</protein>
<keyword evidence="2 7" id="KW-0813">Transport</keyword>
<evidence type="ECO:0000256" key="2">
    <source>
        <dbReference type="ARBA" id="ARBA00022448"/>
    </source>
</evidence>
<dbReference type="SUPFAM" id="SSF161098">
    <property type="entry name" value="MetI-like"/>
    <property type="match status" value="1"/>
</dbReference>
<dbReference type="Proteomes" id="UP000586095">
    <property type="component" value="Unassembled WGS sequence"/>
</dbReference>
<dbReference type="GO" id="GO:0005886">
    <property type="term" value="C:plasma membrane"/>
    <property type="evidence" value="ECO:0007669"/>
    <property type="project" value="UniProtKB-SubCell"/>
</dbReference>
<keyword evidence="6 7" id="KW-0472">Membrane</keyword>
<accession>A0A852QT98</accession>
<feature type="transmembrane region" description="Helical" evidence="7">
    <location>
        <begin position="205"/>
        <end position="228"/>
    </location>
</feature>
<comment type="caution">
    <text evidence="9">The sequence shown here is derived from an EMBL/GenBank/DDBJ whole genome shotgun (WGS) entry which is preliminary data.</text>
</comment>